<accession>U6H0J6</accession>
<dbReference type="Proteomes" id="UP000018201">
    <property type="component" value="Unassembled WGS sequence"/>
</dbReference>
<dbReference type="VEuPathDB" id="ToxoDB:EPH_0065570"/>
<protein>
    <submittedName>
        <fullName evidence="1">Uncharacterized protein</fullName>
    </submittedName>
</protein>
<sequence>MGNFTKGVNEDKEGVVAARGEWETGRLLGEAFRRATLHARLHVGSGIRTHARPVIKLTEGKKGLLLATVARSDVVVVAVEEMGEGLGQGGNADSPTSVNADVQIGVVEPEEGGESWSVKAAGGEEGVAVCQRLMVGVGGDLGGAEEVTPLIEGGNEGEKFLIVNGVPLLGWAQDLTQKAHRFAVLL</sequence>
<dbReference type="EMBL" id="HG694586">
    <property type="protein sequence ID" value="CDI85975.1"/>
    <property type="molecule type" value="Genomic_DNA"/>
</dbReference>
<reference evidence="1" key="2">
    <citation type="submission" date="2013-10" db="EMBL/GenBank/DDBJ databases">
        <authorList>
            <person name="Aslett M."/>
        </authorList>
    </citation>
    <scope>NUCLEOTIDE SEQUENCE [LARGE SCALE GENOMIC DNA]</scope>
    <source>
        <strain evidence="1">Houghton</strain>
    </source>
</reference>
<name>U6H0J6_9EIME</name>
<keyword evidence="2" id="KW-1185">Reference proteome</keyword>
<proteinExistence type="predicted"/>
<dbReference type="AlphaFoldDB" id="U6H0J6"/>
<organism evidence="1 2">
    <name type="scientific">Eimeria praecox</name>
    <dbReference type="NCBI Taxonomy" id="51316"/>
    <lineage>
        <taxon>Eukaryota</taxon>
        <taxon>Sar</taxon>
        <taxon>Alveolata</taxon>
        <taxon>Apicomplexa</taxon>
        <taxon>Conoidasida</taxon>
        <taxon>Coccidia</taxon>
        <taxon>Eucoccidiorida</taxon>
        <taxon>Eimeriorina</taxon>
        <taxon>Eimeriidae</taxon>
        <taxon>Eimeria</taxon>
    </lineage>
</organism>
<evidence type="ECO:0000313" key="2">
    <source>
        <dbReference type="Proteomes" id="UP000018201"/>
    </source>
</evidence>
<reference evidence="1" key="1">
    <citation type="submission" date="2013-10" db="EMBL/GenBank/DDBJ databases">
        <title>Genomic analysis of the causative agents of coccidiosis in chickens.</title>
        <authorList>
            <person name="Reid A.J."/>
            <person name="Blake D."/>
            <person name="Billington K."/>
            <person name="Browne H."/>
            <person name="Dunn M."/>
            <person name="Hung S."/>
            <person name="Kawahara F."/>
            <person name="Miranda-Saavedra D."/>
            <person name="Mourier T."/>
            <person name="Nagra H."/>
            <person name="Otto T.D."/>
            <person name="Rawlings N."/>
            <person name="Sanchez A."/>
            <person name="Sanders M."/>
            <person name="Subramaniam C."/>
            <person name="Tay Y."/>
            <person name="Dear P."/>
            <person name="Doerig C."/>
            <person name="Gruber A."/>
            <person name="Parkinson J."/>
            <person name="Shirley M."/>
            <person name="Wan K.L."/>
            <person name="Berriman M."/>
            <person name="Tomley F."/>
            <person name="Pain A."/>
        </authorList>
    </citation>
    <scope>NUCLEOTIDE SEQUENCE [LARGE SCALE GENOMIC DNA]</scope>
    <source>
        <strain evidence="1">Houghton</strain>
    </source>
</reference>
<dbReference type="OrthoDB" id="351980at2759"/>
<gene>
    <name evidence="1" type="ORF">EPH_0065570</name>
</gene>
<evidence type="ECO:0000313" key="1">
    <source>
        <dbReference type="EMBL" id="CDI85975.1"/>
    </source>
</evidence>